<feature type="region of interest" description="Disordered" evidence="1">
    <location>
        <begin position="283"/>
        <end position="326"/>
    </location>
</feature>
<protein>
    <submittedName>
        <fullName evidence="3">Uncharacterized protein</fullName>
    </submittedName>
</protein>
<evidence type="ECO:0000256" key="2">
    <source>
        <dbReference type="SAM" id="Phobius"/>
    </source>
</evidence>
<feature type="transmembrane region" description="Helical" evidence="2">
    <location>
        <begin position="150"/>
        <end position="168"/>
    </location>
</feature>
<evidence type="ECO:0000256" key="1">
    <source>
        <dbReference type="SAM" id="MobiDB-lite"/>
    </source>
</evidence>
<gene>
    <name evidence="3" type="ORF">PHLCEN_2v1623</name>
</gene>
<dbReference type="AlphaFoldDB" id="A0A2R6RZL2"/>
<dbReference type="OrthoDB" id="2355659at2759"/>
<feature type="transmembrane region" description="Helical" evidence="2">
    <location>
        <begin position="53"/>
        <end position="77"/>
    </location>
</feature>
<evidence type="ECO:0000313" key="4">
    <source>
        <dbReference type="Proteomes" id="UP000186601"/>
    </source>
</evidence>
<dbReference type="Proteomes" id="UP000186601">
    <property type="component" value="Unassembled WGS sequence"/>
</dbReference>
<proteinExistence type="predicted"/>
<comment type="caution">
    <text evidence="3">The sequence shown here is derived from an EMBL/GenBank/DDBJ whole genome shotgun (WGS) entry which is preliminary data.</text>
</comment>
<sequence>MPKRLLRSISLVASLGGALLNVALAVRVLASWRSLRWDLDSEADALRVDAVKLVWGLLALYFAAAATASTIGFVGIARNKLSYVRFFRDYSIADFTFMLVSAVGVSYASFSSITLKSEVCEELGRQPELMRDMAESGLNLENCEYWFERAVVAVLGIILVFVVVRTNLDMCDFPSKLHFVIALSKYHSQLRRDHQGSGGRYIHGSGVRTSQATKIDSMQRIYLLPTPTSPTSMSFNHHKSSNDSSSVEDVVVYAPVPLGRLSVDEAKEMHATEAWIPTPTTATFSASSKERSHRHHHRHHSHSTVGAGAGGRAHRHRRRSVSVLSPYKDEVTEPLLEEKEEDVMV</sequence>
<keyword evidence="2" id="KW-0812">Transmembrane</keyword>
<keyword evidence="2" id="KW-1133">Transmembrane helix</keyword>
<evidence type="ECO:0000313" key="3">
    <source>
        <dbReference type="EMBL" id="PSS35468.1"/>
    </source>
</evidence>
<dbReference type="EMBL" id="MLYV02000126">
    <property type="protein sequence ID" value="PSS35468.1"/>
    <property type="molecule type" value="Genomic_DNA"/>
</dbReference>
<keyword evidence="2" id="KW-0472">Membrane</keyword>
<keyword evidence="4" id="KW-1185">Reference proteome</keyword>
<organism evidence="3 4">
    <name type="scientific">Hermanssonia centrifuga</name>
    <dbReference type="NCBI Taxonomy" id="98765"/>
    <lineage>
        <taxon>Eukaryota</taxon>
        <taxon>Fungi</taxon>
        <taxon>Dikarya</taxon>
        <taxon>Basidiomycota</taxon>
        <taxon>Agaricomycotina</taxon>
        <taxon>Agaricomycetes</taxon>
        <taxon>Polyporales</taxon>
        <taxon>Meruliaceae</taxon>
        <taxon>Hermanssonia</taxon>
    </lineage>
</organism>
<feature type="compositionally biased region" description="Basic residues" evidence="1">
    <location>
        <begin position="291"/>
        <end position="302"/>
    </location>
</feature>
<accession>A0A2R6RZL2</accession>
<feature type="transmembrane region" description="Helical" evidence="2">
    <location>
        <begin position="89"/>
        <end position="108"/>
    </location>
</feature>
<reference evidence="3 4" key="1">
    <citation type="submission" date="2018-02" db="EMBL/GenBank/DDBJ databases">
        <title>Genome sequence of the basidiomycete white-rot fungus Phlebia centrifuga.</title>
        <authorList>
            <person name="Granchi Z."/>
            <person name="Peng M."/>
            <person name="de Vries R.P."/>
            <person name="Hilden K."/>
            <person name="Makela M.R."/>
            <person name="Grigoriev I."/>
            <person name="Riley R."/>
        </authorList>
    </citation>
    <scope>NUCLEOTIDE SEQUENCE [LARGE SCALE GENOMIC DNA]</scope>
    <source>
        <strain evidence="3 4">FBCC195</strain>
    </source>
</reference>
<name>A0A2R6RZL2_9APHY</name>